<dbReference type="AlphaFoldDB" id="A0A5C6RS30"/>
<dbReference type="InterPro" id="IPR031811">
    <property type="entry name" value="ALGX/ALGJ_SGNH-like"/>
</dbReference>
<keyword evidence="6" id="KW-0016">Alginate biosynthesis</keyword>
<evidence type="ECO:0000256" key="5">
    <source>
        <dbReference type="ARBA" id="ARBA00022764"/>
    </source>
</evidence>
<evidence type="ECO:0000313" key="9">
    <source>
        <dbReference type="Proteomes" id="UP000321721"/>
    </source>
</evidence>
<keyword evidence="3" id="KW-0808">Transferase</keyword>
<gene>
    <name evidence="8" type="ORF">FRY74_09950</name>
</gene>
<dbReference type="OrthoDB" id="175771at2"/>
<dbReference type="RefSeq" id="WP_147101040.1">
    <property type="nucleotide sequence ID" value="NZ_VOOS01000004.1"/>
</dbReference>
<proteinExistence type="predicted"/>
<keyword evidence="9" id="KW-1185">Reference proteome</keyword>
<evidence type="ECO:0000256" key="2">
    <source>
        <dbReference type="ARBA" id="ARBA00005182"/>
    </source>
</evidence>
<dbReference type="GO" id="GO:0016740">
    <property type="term" value="F:transferase activity"/>
    <property type="evidence" value="ECO:0007669"/>
    <property type="project" value="UniProtKB-KW"/>
</dbReference>
<evidence type="ECO:0000256" key="6">
    <source>
        <dbReference type="ARBA" id="ARBA00022841"/>
    </source>
</evidence>
<evidence type="ECO:0000256" key="3">
    <source>
        <dbReference type="ARBA" id="ARBA00022679"/>
    </source>
</evidence>
<dbReference type="EMBL" id="VOOS01000004">
    <property type="protein sequence ID" value="TXB64764.1"/>
    <property type="molecule type" value="Genomic_DNA"/>
</dbReference>
<keyword evidence="5" id="KW-0574">Periplasm</keyword>
<protein>
    <recommendedName>
        <fullName evidence="7">AlgX/AlgJ SGNH hydrolase-like domain-containing protein</fullName>
    </recommendedName>
</protein>
<comment type="subcellular location">
    <subcellularLocation>
        <location evidence="1">Periplasm</location>
    </subcellularLocation>
</comment>
<reference evidence="8 9" key="1">
    <citation type="submission" date="2019-08" db="EMBL/GenBank/DDBJ databases">
        <title>Genome of Vicingus serpentipes NCIMB 15042.</title>
        <authorList>
            <person name="Bowman J.P."/>
        </authorList>
    </citation>
    <scope>NUCLEOTIDE SEQUENCE [LARGE SCALE GENOMIC DNA]</scope>
    <source>
        <strain evidence="8 9">NCIMB 15042</strain>
    </source>
</reference>
<dbReference type="Pfam" id="PF16822">
    <property type="entry name" value="ALGX"/>
    <property type="match status" value="1"/>
</dbReference>
<dbReference type="UniPathway" id="UPA00286"/>
<feature type="domain" description="AlgX/AlgJ SGNH hydrolase-like" evidence="7">
    <location>
        <begin position="92"/>
        <end position="306"/>
    </location>
</feature>
<name>A0A5C6RS30_9FLAO</name>
<sequence length="426" mass="50211">MKKLLLGLVFFLLFIPLIQWNIQLFEEEPLGGEYTVAEEPELNWNNWLTGSYQEQFSSFFNDTIGFKKTLVRTYNQYCFSLFNKANSVNTIIGKDKVLFQENVIESYLGKNFAGEDKLNKIVDDFKSAQIDLEKRGILLVAVIAPGKASFLKEYIPTRFALSQKKTNNYDYLTKRLIEKDANIVDLSELLRNTKTEYPLFPKNGMHWSGYSTILTFNSLTRFIEEKTKKNLRGYIQKPGVLTKDSLRYTDNDIAKAMNTLWLPENFLMNYPVVEFEEDKYYKPNVLIIGDSYSQSFYGFYPFYENVFNSESSFWYYNRIELWPYESGKETNVHKLDKKEEILSRNVILLMATEDNLHRFGFGFLEDYKYILEGVESPKDKEVKRLEESIRNNPEWMKFIYIQAKERNQTVDQTVRANAIHLFNNKK</sequence>
<evidence type="ECO:0000313" key="8">
    <source>
        <dbReference type="EMBL" id="TXB64764.1"/>
    </source>
</evidence>
<evidence type="ECO:0000256" key="1">
    <source>
        <dbReference type="ARBA" id="ARBA00004418"/>
    </source>
</evidence>
<evidence type="ECO:0000256" key="4">
    <source>
        <dbReference type="ARBA" id="ARBA00022729"/>
    </source>
</evidence>
<comment type="caution">
    <text evidence="8">The sequence shown here is derived from an EMBL/GenBank/DDBJ whole genome shotgun (WGS) entry which is preliminary data.</text>
</comment>
<evidence type="ECO:0000259" key="7">
    <source>
        <dbReference type="Pfam" id="PF16822"/>
    </source>
</evidence>
<dbReference type="Proteomes" id="UP000321721">
    <property type="component" value="Unassembled WGS sequence"/>
</dbReference>
<dbReference type="GO" id="GO:0042121">
    <property type="term" value="P:alginic acid biosynthetic process"/>
    <property type="evidence" value="ECO:0007669"/>
    <property type="project" value="UniProtKB-UniPathway"/>
</dbReference>
<comment type="pathway">
    <text evidence="2">Glycan biosynthesis; alginate biosynthesis.</text>
</comment>
<keyword evidence="4" id="KW-0732">Signal</keyword>
<organism evidence="8 9">
    <name type="scientific">Vicingus serpentipes</name>
    <dbReference type="NCBI Taxonomy" id="1926625"/>
    <lineage>
        <taxon>Bacteria</taxon>
        <taxon>Pseudomonadati</taxon>
        <taxon>Bacteroidota</taxon>
        <taxon>Flavobacteriia</taxon>
        <taxon>Flavobacteriales</taxon>
        <taxon>Vicingaceae</taxon>
        <taxon>Vicingus</taxon>
    </lineage>
</organism>
<accession>A0A5C6RS30</accession>
<dbReference type="GO" id="GO:0042597">
    <property type="term" value="C:periplasmic space"/>
    <property type="evidence" value="ECO:0007669"/>
    <property type="project" value="UniProtKB-SubCell"/>
</dbReference>